<reference evidence="3 4" key="1">
    <citation type="submission" date="2024-07" db="EMBL/GenBank/DDBJ databases">
        <authorList>
            <person name="Thanompreechachai J."/>
            <person name="Duangmal K."/>
        </authorList>
    </citation>
    <scope>NUCLEOTIDE SEQUENCE [LARGE SCALE GENOMIC DNA]</scope>
    <source>
        <strain evidence="3 4">LSe6-4</strain>
    </source>
</reference>
<dbReference type="RefSeq" id="WP_370439780.1">
    <property type="nucleotide sequence ID" value="NZ_JBGFTU010000002.1"/>
</dbReference>
<evidence type="ECO:0000259" key="2">
    <source>
        <dbReference type="Pfam" id="PF01636"/>
    </source>
</evidence>
<dbReference type="Gene3D" id="3.90.1200.10">
    <property type="match status" value="1"/>
</dbReference>
<sequence length="313" mass="33838">MIVERVQDGISTVVHRVRTRGRTWYLRFGEEPGDDLWTDAELHARLLAAGVPVPRFVAVTRVPEADRWAALTSEVPGGPLTDVADAPAVLEAAGRHLRTVNSSPVEGFGFVLRRGPGWPLRAEFATHEQFVRSYLPAPWPGRLTALFTAEELEEFATLVAEQVALDVAPALVHGDFDVTPVFCLGSRFTGFIDFGEARGAEPWFDLAHFLLHDGEALPGGLLPHLLRGDGPTVGADALRRSAVLLGLRQLCRWVGPPRDLPATHPQVRHRVARLRELLAGEGPGTARATGPVRAWDDPGQAPPGPLPGPPASV</sequence>
<dbReference type="Gene3D" id="3.30.200.150">
    <property type="match status" value="1"/>
</dbReference>
<dbReference type="Proteomes" id="UP001565927">
    <property type="component" value="Unassembled WGS sequence"/>
</dbReference>
<feature type="compositionally biased region" description="Pro residues" evidence="1">
    <location>
        <begin position="300"/>
        <end position="313"/>
    </location>
</feature>
<proteinExistence type="predicted"/>
<accession>A0ABV4GW39</accession>
<feature type="region of interest" description="Disordered" evidence="1">
    <location>
        <begin position="278"/>
        <end position="313"/>
    </location>
</feature>
<dbReference type="InterPro" id="IPR002575">
    <property type="entry name" value="Aminoglycoside_PTrfase"/>
</dbReference>
<evidence type="ECO:0000313" key="4">
    <source>
        <dbReference type="Proteomes" id="UP001565927"/>
    </source>
</evidence>
<evidence type="ECO:0000256" key="1">
    <source>
        <dbReference type="SAM" id="MobiDB-lite"/>
    </source>
</evidence>
<organism evidence="3 4">
    <name type="scientific">Kineococcus halophytocola</name>
    <dbReference type="NCBI Taxonomy" id="3234027"/>
    <lineage>
        <taxon>Bacteria</taxon>
        <taxon>Bacillati</taxon>
        <taxon>Actinomycetota</taxon>
        <taxon>Actinomycetes</taxon>
        <taxon>Kineosporiales</taxon>
        <taxon>Kineosporiaceae</taxon>
        <taxon>Kineococcus</taxon>
    </lineage>
</organism>
<dbReference type="InterPro" id="IPR011009">
    <property type="entry name" value="Kinase-like_dom_sf"/>
</dbReference>
<protein>
    <submittedName>
        <fullName evidence="3">Phosphotransferase family protein</fullName>
    </submittedName>
</protein>
<comment type="caution">
    <text evidence="3">The sequence shown here is derived from an EMBL/GenBank/DDBJ whole genome shotgun (WGS) entry which is preliminary data.</text>
</comment>
<dbReference type="SUPFAM" id="SSF56112">
    <property type="entry name" value="Protein kinase-like (PK-like)"/>
    <property type="match status" value="1"/>
</dbReference>
<dbReference type="EMBL" id="JBGFTU010000002">
    <property type="protein sequence ID" value="MEZ0163523.1"/>
    <property type="molecule type" value="Genomic_DNA"/>
</dbReference>
<feature type="domain" description="Aminoglycoside phosphotransferase" evidence="2">
    <location>
        <begin position="3"/>
        <end position="233"/>
    </location>
</feature>
<dbReference type="Pfam" id="PF01636">
    <property type="entry name" value="APH"/>
    <property type="match status" value="1"/>
</dbReference>
<name>A0ABV4GW39_9ACTN</name>
<gene>
    <name evidence="3" type="ORF">AB2L27_01940</name>
</gene>
<keyword evidence="4" id="KW-1185">Reference proteome</keyword>
<evidence type="ECO:0000313" key="3">
    <source>
        <dbReference type="EMBL" id="MEZ0163523.1"/>
    </source>
</evidence>